<evidence type="ECO:0000256" key="2">
    <source>
        <dbReference type="ARBA" id="ARBA00022723"/>
    </source>
</evidence>
<dbReference type="InterPro" id="IPR036051">
    <property type="entry name" value="KRAB_dom_sf"/>
</dbReference>
<dbReference type="SMART" id="SM00349">
    <property type="entry name" value="KRAB"/>
    <property type="match status" value="1"/>
</dbReference>
<feature type="non-terminal residue" evidence="15">
    <location>
        <position position="1"/>
    </location>
</feature>
<feature type="compositionally biased region" description="Basic and acidic residues" evidence="12">
    <location>
        <begin position="141"/>
        <end position="154"/>
    </location>
</feature>
<keyword evidence="11" id="KW-0175">Coiled coil</keyword>
<feature type="domain" description="C2H2-type" evidence="13">
    <location>
        <begin position="339"/>
        <end position="368"/>
    </location>
</feature>
<keyword evidence="9" id="KW-0539">Nucleus</keyword>
<dbReference type="InterPro" id="IPR013087">
    <property type="entry name" value="Znf_C2H2_type"/>
</dbReference>
<proteinExistence type="predicted"/>
<feature type="domain" description="KRAB" evidence="14">
    <location>
        <begin position="43"/>
        <end position="114"/>
    </location>
</feature>
<feature type="region of interest" description="Disordered" evidence="12">
    <location>
        <begin position="117"/>
        <end position="167"/>
    </location>
</feature>
<feature type="coiled-coil region" evidence="11">
    <location>
        <begin position="1"/>
        <end position="28"/>
    </location>
</feature>
<dbReference type="PROSITE" id="PS00028">
    <property type="entry name" value="ZINC_FINGER_C2H2_1"/>
    <property type="match status" value="2"/>
</dbReference>
<evidence type="ECO:0000256" key="6">
    <source>
        <dbReference type="ARBA" id="ARBA00023015"/>
    </source>
</evidence>
<dbReference type="CDD" id="cd07765">
    <property type="entry name" value="KRAB_A-box"/>
    <property type="match status" value="1"/>
</dbReference>
<evidence type="ECO:0000256" key="12">
    <source>
        <dbReference type="SAM" id="MobiDB-lite"/>
    </source>
</evidence>
<comment type="subcellular location">
    <subcellularLocation>
        <location evidence="1">Nucleus</location>
    </subcellularLocation>
</comment>
<evidence type="ECO:0000256" key="9">
    <source>
        <dbReference type="ARBA" id="ARBA00023242"/>
    </source>
</evidence>
<evidence type="ECO:0000259" key="14">
    <source>
        <dbReference type="PROSITE" id="PS50805"/>
    </source>
</evidence>
<dbReference type="GO" id="GO:0005634">
    <property type="term" value="C:nucleus"/>
    <property type="evidence" value="ECO:0007669"/>
    <property type="project" value="UniProtKB-SubCell"/>
</dbReference>
<dbReference type="PANTHER" id="PTHR24381">
    <property type="entry name" value="ZINC FINGER PROTEIN"/>
    <property type="match status" value="1"/>
</dbReference>
<name>A0A851NLB1_9GALL</name>
<feature type="domain" description="C2H2-type" evidence="13">
    <location>
        <begin position="414"/>
        <end position="441"/>
    </location>
</feature>
<evidence type="ECO:0000313" key="15">
    <source>
        <dbReference type="EMBL" id="NXC40740.1"/>
    </source>
</evidence>
<keyword evidence="3" id="KW-0677">Repeat</keyword>
<dbReference type="Gene3D" id="3.30.160.60">
    <property type="entry name" value="Classic Zinc Finger"/>
    <property type="match status" value="3"/>
</dbReference>
<evidence type="ECO:0000256" key="1">
    <source>
        <dbReference type="ARBA" id="ARBA00004123"/>
    </source>
</evidence>
<dbReference type="SUPFAM" id="SSF57667">
    <property type="entry name" value="beta-beta-alpha zinc fingers"/>
    <property type="match status" value="2"/>
</dbReference>
<dbReference type="PROSITE" id="PS50157">
    <property type="entry name" value="ZINC_FINGER_C2H2_2"/>
    <property type="match status" value="3"/>
</dbReference>
<dbReference type="PROSITE" id="PS50805">
    <property type="entry name" value="KRAB"/>
    <property type="match status" value="1"/>
</dbReference>
<feature type="domain" description="C2H2-type" evidence="13">
    <location>
        <begin position="311"/>
        <end position="338"/>
    </location>
</feature>
<keyword evidence="4 10" id="KW-0863">Zinc-finger</keyword>
<evidence type="ECO:0000256" key="7">
    <source>
        <dbReference type="ARBA" id="ARBA00023125"/>
    </source>
</evidence>
<dbReference type="PANTHER" id="PTHR24381:SF390">
    <property type="entry name" value="ZINC FINGER PROTEIN 37 HOMOLOG"/>
    <property type="match status" value="1"/>
</dbReference>
<organism evidence="15 16">
    <name type="scientific">Penelope pileata</name>
    <dbReference type="NCBI Taxonomy" id="1118817"/>
    <lineage>
        <taxon>Eukaryota</taxon>
        <taxon>Metazoa</taxon>
        <taxon>Chordata</taxon>
        <taxon>Craniata</taxon>
        <taxon>Vertebrata</taxon>
        <taxon>Euteleostomi</taxon>
        <taxon>Archelosauria</taxon>
        <taxon>Archosauria</taxon>
        <taxon>Dinosauria</taxon>
        <taxon>Saurischia</taxon>
        <taxon>Theropoda</taxon>
        <taxon>Coelurosauria</taxon>
        <taxon>Aves</taxon>
        <taxon>Neognathae</taxon>
        <taxon>Galloanserae</taxon>
        <taxon>Galliformes</taxon>
        <taxon>Cracidae</taxon>
        <taxon>Penelope</taxon>
    </lineage>
</organism>
<gene>
    <name evidence="15" type="primary">Znf264</name>
    <name evidence="15" type="ORF">PENPIL_R12188</name>
</gene>
<evidence type="ECO:0000256" key="5">
    <source>
        <dbReference type="ARBA" id="ARBA00022833"/>
    </source>
</evidence>
<dbReference type="InterPro" id="IPR036236">
    <property type="entry name" value="Znf_C2H2_sf"/>
</dbReference>
<dbReference type="GO" id="GO:0008270">
    <property type="term" value="F:zinc ion binding"/>
    <property type="evidence" value="ECO:0007669"/>
    <property type="project" value="UniProtKB-KW"/>
</dbReference>
<dbReference type="GO" id="GO:0000977">
    <property type="term" value="F:RNA polymerase II transcription regulatory region sequence-specific DNA binding"/>
    <property type="evidence" value="ECO:0007669"/>
    <property type="project" value="TreeGrafter"/>
</dbReference>
<evidence type="ECO:0000313" key="16">
    <source>
        <dbReference type="Proteomes" id="UP000613066"/>
    </source>
</evidence>
<evidence type="ECO:0000256" key="8">
    <source>
        <dbReference type="ARBA" id="ARBA00023163"/>
    </source>
</evidence>
<dbReference type="Pfam" id="PF01352">
    <property type="entry name" value="KRAB"/>
    <property type="match status" value="1"/>
</dbReference>
<dbReference type="AlphaFoldDB" id="A0A851NLB1"/>
<dbReference type="Proteomes" id="UP000613066">
    <property type="component" value="Unassembled WGS sequence"/>
</dbReference>
<dbReference type="EMBL" id="WBMW01001500">
    <property type="protein sequence ID" value="NXC40740.1"/>
    <property type="molecule type" value="Genomic_DNA"/>
</dbReference>
<dbReference type="SUPFAM" id="SSF109640">
    <property type="entry name" value="KRAB domain (Kruppel-associated box)"/>
    <property type="match status" value="1"/>
</dbReference>
<keyword evidence="16" id="KW-1185">Reference proteome</keyword>
<keyword evidence="7" id="KW-0238">DNA-binding</keyword>
<evidence type="ECO:0000256" key="4">
    <source>
        <dbReference type="ARBA" id="ARBA00022771"/>
    </source>
</evidence>
<keyword evidence="8" id="KW-0804">Transcription</keyword>
<dbReference type="GO" id="GO:0000981">
    <property type="term" value="F:DNA-binding transcription factor activity, RNA polymerase II-specific"/>
    <property type="evidence" value="ECO:0007669"/>
    <property type="project" value="TreeGrafter"/>
</dbReference>
<dbReference type="OrthoDB" id="5411773at2759"/>
<evidence type="ECO:0000256" key="11">
    <source>
        <dbReference type="SAM" id="Coils"/>
    </source>
</evidence>
<sequence>MEELFARIEALERRLERAEAELRERGAAAVATLSPALCSQVPVTFEDISVRFCREEWALLDDEQKDLYQSVMQGNYETLASLHCDLTKPDVLSWVEKGGEPRVVVEPHLEGATVSLEPAAEPSGPGCTSGEAPLQVEAEQSGDRSCGDLEDSRSPPDAPNCSAPHIPQEAIGAPVDLSHPAASPPCHISTCCQEMVTLSLPPSPPPAAAGDEVGIPAEVLQEEVAVAEPVMPEMLLEDQKKENLKDAGKDGQDLAADVPKEPDGEEIPGLCQAAAHVDPGCSVPLPGKPEESTGAGRTAACQRNSSQEKFYKCVVCGKNFLLKINLIIHQRSHSNWVPYVCIECNQAFMSKKKIRRHLRIRAATGFCPPSDTKGCSSLVPCAAAQPHAQGSDSGEQWENPSPNHFPLSAQKVTYTCTECMENFSSQNFLVLHQRMHNDRHHFTLCPCCNRSFAWASEFVRQRQTDAGRKSYWCSECRKAYKRHDRLLQKADTKRESPYECSSELPLRIAPV</sequence>
<dbReference type="Pfam" id="PF00096">
    <property type="entry name" value="zf-C2H2"/>
    <property type="match status" value="1"/>
</dbReference>
<dbReference type="Gene3D" id="6.10.140.140">
    <property type="match status" value="1"/>
</dbReference>
<feature type="non-terminal residue" evidence="15">
    <location>
        <position position="511"/>
    </location>
</feature>
<keyword evidence="2" id="KW-0479">Metal-binding</keyword>
<dbReference type="FunFam" id="3.30.160.60:FF:000003">
    <property type="entry name" value="Zinc finger protein 3 homolog"/>
    <property type="match status" value="1"/>
</dbReference>
<evidence type="ECO:0000259" key="13">
    <source>
        <dbReference type="PROSITE" id="PS50157"/>
    </source>
</evidence>
<dbReference type="InterPro" id="IPR001909">
    <property type="entry name" value="KRAB"/>
</dbReference>
<evidence type="ECO:0000256" key="10">
    <source>
        <dbReference type="PROSITE-ProRule" id="PRU00042"/>
    </source>
</evidence>
<protein>
    <submittedName>
        <fullName evidence="15">ZN264 protein</fullName>
    </submittedName>
</protein>
<dbReference type="SMART" id="SM00355">
    <property type="entry name" value="ZnF_C2H2"/>
    <property type="match status" value="3"/>
</dbReference>
<reference evidence="15" key="1">
    <citation type="submission" date="2019-09" db="EMBL/GenBank/DDBJ databases">
        <title>Bird 10,000 Genomes (B10K) Project - Family phase.</title>
        <authorList>
            <person name="Zhang G."/>
        </authorList>
    </citation>
    <scope>NUCLEOTIDE SEQUENCE</scope>
    <source>
        <strain evidence="15">B10K-DU-001-08</strain>
        <tissue evidence="15">Muscle</tissue>
    </source>
</reference>
<comment type="caution">
    <text evidence="15">The sequence shown here is derived from an EMBL/GenBank/DDBJ whole genome shotgun (WGS) entry which is preliminary data.</text>
</comment>
<keyword evidence="5" id="KW-0862">Zinc</keyword>
<keyword evidence="6" id="KW-0805">Transcription regulation</keyword>
<evidence type="ECO:0000256" key="3">
    <source>
        <dbReference type="ARBA" id="ARBA00022737"/>
    </source>
</evidence>
<accession>A0A851NLB1</accession>